<dbReference type="FunFam" id="1.10.10.10:FF:000001">
    <property type="entry name" value="LysR family transcriptional regulator"/>
    <property type="match status" value="1"/>
</dbReference>
<comment type="similarity">
    <text evidence="1">Belongs to the LysR transcriptional regulatory family.</text>
</comment>
<sequence length="342" mass="38156">MDKLRALEYFIAAANERSFTGAARALNVSVPAVARLVGALEQRLGVALFDRTVQGLTLTSDGVNYLAACRPLLEQMDAADEALRSGAMRPRGSLVLGTSPILSQHSILPALPAFHARYPDIQIDIRNIDRITAPDASAAEVLVLYGWPKQPGMVHRHLADTRLMICASPRYWETHGMPATLADLTQHQCLLFRDHEGTVIDYWEHEHDGKTEAVAVNGWLISSHRDVILDAVIAGQGVARFTDLSIREPLRAGLLVPVLTDWQSRQAPPINLLYRSNQRRLPRVRLFIEFLTGLFQRLETERAPDLAQHVAAEEPHWYRRRHSRASATPTPPRRPPRAGPTV</sequence>
<reference evidence="8" key="1">
    <citation type="submission" date="2017-05" db="EMBL/GenBank/DDBJ databases">
        <title>Complete and WGS of Bordetella genogroups.</title>
        <authorList>
            <person name="Spilker T."/>
            <person name="Lipuma J."/>
        </authorList>
    </citation>
    <scope>NUCLEOTIDE SEQUENCE [LARGE SCALE GENOMIC DNA]</scope>
    <source>
        <strain evidence="8">AU8856</strain>
    </source>
</reference>
<dbReference type="PANTHER" id="PTHR30537:SF5">
    <property type="entry name" value="HTH-TYPE TRANSCRIPTIONAL ACTIVATOR TTDR-RELATED"/>
    <property type="match status" value="1"/>
</dbReference>
<evidence type="ECO:0000256" key="4">
    <source>
        <dbReference type="ARBA" id="ARBA00023163"/>
    </source>
</evidence>
<dbReference type="PRINTS" id="PR00039">
    <property type="entry name" value="HTHLYSR"/>
</dbReference>
<name>A0A261UIP2_9BORD</name>
<comment type="caution">
    <text evidence="7">The sequence shown here is derived from an EMBL/GenBank/DDBJ whole genome shotgun (WGS) entry which is preliminary data.</text>
</comment>
<accession>A0A261UIP2</accession>
<dbReference type="Gene3D" id="3.40.190.290">
    <property type="match status" value="1"/>
</dbReference>
<keyword evidence="8" id="KW-1185">Reference proteome</keyword>
<evidence type="ECO:0000259" key="6">
    <source>
        <dbReference type="PROSITE" id="PS50931"/>
    </source>
</evidence>
<evidence type="ECO:0000256" key="2">
    <source>
        <dbReference type="ARBA" id="ARBA00023015"/>
    </source>
</evidence>
<keyword evidence="4" id="KW-0804">Transcription</keyword>
<dbReference type="InterPro" id="IPR000847">
    <property type="entry name" value="LysR_HTH_N"/>
</dbReference>
<evidence type="ECO:0000256" key="3">
    <source>
        <dbReference type="ARBA" id="ARBA00023125"/>
    </source>
</evidence>
<dbReference type="SUPFAM" id="SSF53850">
    <property type="entry name" value="Periplasmic binding protein-like II"/>
    <property type="match status" value="1"/>
</dbReference>
<evidence type="ECO:0000313" key="7">
    <source>
        <dbReference type="EMBL" id="OZI61794.1"/>
    </source>
</evidence>
<dbReference type="EMBL" id="NEVS01000004">
    <property type="protein sequence ID" value="OZI61794.1"/>
    <property type="molecule type" value="Genomic_DNA"/>
</dbReference>
<organism evidence="7 8">
    <name type="scientific">Bordetella genomosp. 11</name>
    <dbReference type="NCBI Taxonomy" id="1416808"/>
    <lineage>
        <taxon>Bacteria</taxon>
        <taxon>Pseudomonadati</taxon>
        <taxon>Pseudomonadota</taxon>
        <taxon>Betaproteobacteria</taxon>
        <taxon>Burkholderiales</taxon>
        <taxon>Alcaligenaceae</taxon>
        <taxon>Bordetella</taxon>
    </lineage>
</organism>
<feature type="domain" description="HTH lysR-type" evidence="6">
    <location>
        <begin position="1"/>
        <end position="59"/>
    </location>
</feature>
<dbReference type="InterPro" id="IPR058163">
    <property type="entry name" value="LysR-type_TF_proteobact-type"/>
</dbReference>
<dbReference type="PANTHER" id="PTHR30537">
    <property type="entry name" value="HTH-TYPE TRANSCRIPTIONAL REGULATOR"/>
    <property type="match status" value="1"/>
</dbReference>
<dbReference type="Gene3D" id="1.10.10.10">
    <property type="entry name" value="Winged helix-like DNA-binding domain superfamily/Winged helix DNA-binding domain"/>
    <property type="match status" value="1"/>
</dbReference>
<proteinExistence type="inferred from homology"/>
<dbReference type="InterPro" id="IPR036388">
    <property type="entry name" value="WH-like_DNA-bd_sf"/>
</dbReference>
<dbReference type="PROSITE" id="PS50931">
    <property type="entry name" value="HTH_LYSR"/>
    <property type="match status" value="1"/>
</dbReference>
<dbReference type="SUPFAM" id="SSF46785">
    <property type="entry name" value="Winged helix' DNA-binding domain"/>
    <property type="match status" value="1"/>
</dbReference>
<protein>
    <recommendedName>
        <fullName evidence="6">HTH lysR-type domain-containing protein</fullName>
    </recommendedName>
</protein>
<dbReference type="GO" id="GO:0003700">
    <property type="term" value="F:DNA-binding transcription factor activity"/>
    <property type="evidence" value="ECO:0007669"/>
    <property type="project" value="InterPro"/>
</dbReference>
<dbReference type="InterPro" id="IPR005119">
    <property type="entry name" value="LysR_subst-bd"/>
</dbReference>
<dbReference type="GO" id="GO:0006351">
    <property type="term" value="P:DNA-templated transcription"/>
    <property type="evidence" value="ECO:0007669"/>
    <property type="project" value="TreeGrafter"/>
</dbReference>
<evidence type="ECO:0000256" key="1">
    <source>
        <dbReference type="ARBA" id="ARBA00009437"/>
    </source>
</evidence>
<keyword evidence="2" id="KW-0805">Transcription regulation</keyword>
<dbReference type="Proteomes" id="UP000215767">
    <property type="component" value="Unassembled WGS sequence"/>
</dbReference>
<dbReference type="RefSeq" id="WP_094843184.1">
    <property type="nucleotide sequence ID" value="NZ_NEVS01000004.1"/>
</dbReference>
<dbReference type="GO" id="GO:0043565">
    <property type="term" value="F:sequence-specific DNA binding"/>
    <property type="evidence" value="ECO:0007669"/>
    <property type="project" value="TreeGrafter"/>
</dbReference>
<dbReference type="CDD" id="cd08422">
    <property type="entry name" value="PBP2_CrgA_like"/>
    <property type="match status" value="1"/>
</dbReference>
<dbReference type="Pfam" id="PF00126">
    <property type="entry name" value="HTH_1"/>
    <property type="match status" value="1"/>
</dbReference>
<evidence type="ECO:0000256" key="5">
    <source>
        <dbReference type="SAM" id="MobiDB-lite"/>
    </source>
</evidence>
<dbReference type="InterPro" id="IPR036390">
    <property type="entry name" value="WH_DNA-bd_sf"/>
</dbReference>
<evidence type="ECO:0000313" key="8">
    <source>
        <dbReference type="Proteomes" id="UP000215767"/>
    </source>
</evidence>
<keyword evidence="3" id="KW-0238">DNA-binding</keyword>
<dbReference type="OrthoDB" id="8885940at2"/>
<gene>
    <name evidence="7" type="ORF">CAL28_21345</name>
</gene>
<feature type="region of interest" description="Disordered" evidence="5">
    <location>
        <begin position="317"/>
        <end position="342"/>
    </location>
</feature>
<dbReference type="Pfam" id="PF03466">
    <property type="entry name" value="LysR_substrate"/>
    <property type="match status" value="1"/>
</dbReference>
<dbReference type="AlphaFoldDB" id="A0A261UIP2"/>